<feature type="domain" description="Integrase catalytic" evidence="2">
    <location>
        <begin position="162"/>
        <end position="374"/>
    </location>
</feature>
<dbReference type="PROSITE" id="PS50994">
    <property type="entry name" value="INTEGRASE"/>
    <property type="match status" value="1"/>
</dbReference>
<dbReference type="RefSeq" id="WP_127004798.1">
    <property type="nucleotide sequence ID" value="NZ_CP173193.1"/>
</dbReference>
<gene>
    <name evidence="3" type="ORF">EJ913_29715</name>
</gene>
<dbReference type="AlphaFoldDB" id="A0A433IZT0"/>
<organism evidence="3 4">
    <name type="scientific">Azospirillum doebereinerae</name>
    <dbReference type="NCBI Taxonomy" id="92933"/>
    <lineage>
        <taxon>Bacteria</taxon>
        <taxon>Pseudomonadati</taxon>
        <taxon>Pseudomonadota</taxon>
        <taxon>Alphaproteobacteria</taxon>
        <taxon>Rhodospirillales</taxon>
        <taxon>Azospirillaceae</taxon>
        <taxon>Azospirillum</taxon>
    </lineage>
</organism>
<name>A0A433IZT0_9PROT</name>
<dbReference type="SUPFAM" id="SSF50610">
    <property type="entry name" value="mu transposase, C-terminal domain"/>
    <property type="match status" value="1"/>
</dbReference>
<dbReference type="InterPro" id="IPR001584">
    <property type="entry name" value="Integrase_cat-core"/>
</dbReference>
<dbReference type="Pfam" id="PF09299">
    <property type="entry name" value="Mu-transpos_C"/>
    <property type="match status" value="1"/>
</dbReference>
<dbReference type="InterPro" id="IPR036397">
    <property type="entry name" value="RNaseH_sf"/>
</dbReference>
<feature type="compositionally biased region" description="Low complexity" evidence="1">
    <location>
        <begin position="514"/>
        <end position="526"/>
    </location>
</feature>
<reference evidence="3 4" key="1">
    <citation type="submission" date="2018-12" db="EMBL/GenBank/DDBJ databases">
        <authorList>
            <person name="Yang Y."/>
        </authorList>
    </citation>
    <scope>NUCLEOTIDE SEQUENCE [LARGE SCALE GENOMIC DNA]</scope>
    <source>
        <strain evidence="3 4">GSF71</strain>
    </source>
</reference>
<comment type="caution">
    <text evidence="3">The sequence shown here is derived from an EMBL/GenBank/DDBJ whole genome shotgun (WGS) entry which is preliminary data.</text>
</comment>
<dbReference type="Proteomes" id="UP000280346">
    <property type="component" value="Unassembled WGS sequence"/>
</dbReference>
<evidence type="ECO:0000313" key="4">
    <source>
        <dbReference type="Proteomes" id="UP000280346"/>
    </source>
</evidence>
<accession>A0A433IZT0</accession>
<keyword evidence="4" id="KW-1185">Reference proteome</keyword>
<dbReference type="Gene3D" id="3.30.420.10">
    <property type="entry name" value="Ribonuclease H-like superfamily/Ribonuclease H"/>
    <property type="match status" value="1"/>
</dbReference>
<protein>
    <submittedName>
        <fullName evidence="3">Integrase</fullName>
    </submittedName>
</protein>
<dbReference type="InterPro" id="IPR015378">
    <property type="entry name" value="Transposase-like_Mu_C"/>
</dbReference>
<dbReference type="InterPro" id="IPR012337">
    <property type="entry name" value="RNaseH-like_sf"/>
</dbReference>
<dbReference type="SUPFAM" id="SSF53098">
    <property type="entry name" value="Ribonuclease H-like"/>
    <property type="match status" value="1"/>
</dbReference>
<evidence type="ECO:0000313" key="3">
    <source>
        <dbReference type="EMBL" id="RUQ61403.1"/>
    </source>
</evidence>
<dbReference type="EMBL" id="RZIJ01000045">
    <property type="protein sequence ID" value="RUQ61403.1"/>
    <property type="molecule type" value="Genomic_DNA"/>
</dbReference>
<evidence type="ECO:0000256" key="1">
    <source>
        <dbReference type="SAM" id="MobiDB-lite"/>
    </source>
</evidence>
<dbReference type="InterPro" id="IPR009004">
    <property type="entry name" value="Transposase_Mu_C"/>
</dbReference>
<evidence type="ECO:0000259" key="2">
    <source>
        <dbReference type="PROSITE" id="PS50994"/>
    </source>
</evidence>
<feature type="region of interest" description="Disordered" evidence="1">
    <location>
        <begin position="503"/>
        <end position="526"/>
    </location>
</feature>
<feature type="compositionally biased region" description="Basic and acidic residues" evidence="1">
    <location>
        <begin position="503"/>
        <end position="513"/>
    </location>
</feature>
<sequence>MPRHPHSSQALTTVSEEDWALAREREPIVRDLVQNPPTYGARAEAMAAAASELALTPNHLYRLLKAYEADPRTRSLLLKVPGPASGERRLDDRVEAIIEEEIKGTYLTLLHPKKSLLMKGIHARCAAEGLTKPARQTVDTRLAAISKREQTKRRHGRKRARNEFNPIRGSLEAERALEIIQIDHTPADLMAVEPDSLEVIGRPFITLAVDIRTRMYCGFYLTFDPPSATSVAACIAHAVMDKSEWLASRGLPARWPVMGLCEVVHTDNGKEFHSKAFTRACEDYGIELRYRPPGTPHMGGHVERRIGHLSQELHLLPGTTFSNIKARGIYDAAGNACLTITEIEWLVASIILEHHASFHEGIGTSPNAKWAADTEGRVFRMPADLRTFHRDFLPFEERTVQRDGVHLFNISYWHDALTPFLHDKRKVTAHYNPADLSKVFIRGVSGEYLEVPYRNLRRPAISLWEHKAASRALRRQGRAGVDEAMIFDMVLARRKLVEEASGRSRRARLERARGAGPRSTPALPTAPTAPIIDAAYRVVPDGGADDAPLDLPFYDTETWDD</sequence>
<dbReference type="GO" id="GO:0015074">
    <property type="term" value="P:DNA integration"/>
    <property type="evidence" value="ECO:0007669"/>
    <property type="project" value="InterPro"/>
</dbReference>
<dbReference type="GO" id="GO:0003676">
    <property type="term" value="F:nucleic acid binding"/>
    <property type="evidence" value="ECO:0007669"/>
    <property type="project" value="InterPro"/>
</dbReference>
<proteinExistence type="predicted"/>
<dbReference type="OrthoDB" id="5287589at2"/>